<dbReference type="PANTHER" id="PTHR18895">
    <property type="entry name" value="HEMK METHYLTRANSFERASE"/>
    <property type="match status" value="1"/>
</dbReference>
<evidence type="ECO:0000313" key="2">
    <source>
        <dbReference type="EMBL" id="EQD35746.1"/>
    </source>
</evidence>
<dbReference type="InterPro" id="IPR050320">
    <property type="entry name" value="N5-glutamine_MTase"/>
</dbReference>
<reference evidence="2" key="2">
    <citation type="journal article" date="2014" name="ISME J.">
        <title>Microbial stratification in low pH oxic and suboxic macroscopic growths along an acid mine drainage.</title>
        <authorList>
            <person name="Mendez-Garcia C."/>
            <person name="Mesa V."/>
            <person name="Sprenger R.R."/>
            <person name="Richter M."/>
            <person name="Diez M.S."/>
            <person name="Solano J."/>
            <person name="Bargiela R."/>
            <person name="Golyshina O.V."/>
            <person name="Manteca A."/>
            <person name="Ramos J.L."/>
            <person name="Gallego J.R."/>
            <person name="Llorente I."/>
            <person name="Martins Dos Santos V.A."/>
            <person name="Jensen O.N."/>
            <person name="Pelaez A.I."/>
            <person name="Sanchez J."/>
            <person name="Ferrer M."/>
        </authorList>
    </citation>
    <scope>NUCLEOTIDE SEQUENCE</scope>
</reference>
<dbReference type="SUPFAM" id="SSF53335">
    <property type="entry name" value="S-adenosyl-L-methionine-dependent methyltransferases"/>
    <property type="match status" value="1"/>
</dbReference>
<reference evidence="2" key="1">
    <citation type="submission" date="2013-08" db="EMBL/GenBank/DDBJ databases">
        <authorList>
            <person name="Mendez C."/>
            <person name="Richter M."/>
            <person name="Ferrer M."/>
            <person name="Sanchez J."/>
        </authorList>
    </citation>
    <scope>NUCLEOTIDE SEQUENCE</scope>
</reference>
<accession>T0YJX3</accession>
<organism evidence="2">
    <name type="scientific">mine drainage metagenome</name>
    <dbReference type="NCBI Taxonomy" id="410659"/>
    <lineage>
        <taxon>unclassified sequences</taxon>
        <taxon>metagenomes</taxon>
        <taxon>ecological metagenomes</taxon>
    </lineage>
</organism>
<dbReference type="Gene3D" id="1.10.8.10">
    <property type="entry name" value="DNA helicase RuvA subunit, C-terminal domain"/>
    <property type="match status" value="1"/>
</dbReference>
<name>T0YJX3_9ZZZZ</name>
<dbReference type="InterPro" id="IPR029063">
    <property type="entry name" value="SAM-dependent_MTases_sf"/>
</dbReference>
<gene>
    <name evidence="2" type="ORF">B1B_16784</name>
</gene>
<sequence length="127" mass="14050">MTDFRILLATARVQLASDEAALEAELLLAAALGQPRSWLYAHADAVPEPAVIARFEALIARRAAGEPVAYLLGRRGFWTLELEVGPECLIPRPETELLLEQAYCVCRGTCPRAWPISAPAAVPWRWR</sequence>
<comment type="caution">
    <text evidence="2">The sequence shown here is derived from an EMBL/GenBank/DDBJ whole genome shotgun (WGS) entry which is preliminary data.</text>
</comment>
<dbReference type="AlphaFoldDB" id="T0YJX3"/>
<keyword evidence="2" id="KW-0489">Methyltransferase</keyword>
<protein>
    <submittedName>
        <fullName evidence="2">Modification methylase HemK</fullName>
    </submittedName>
</protein>
<dbReference type="InterPro" id="IPR040758">
    <property type="entry name" value="PrmC_N"/>
</dbReference>
<proteinExistence type="predicted"/>
<dbReference type="GO" id="GO:0032259">
    <property type="term" value="P:methylation"/>
    <property type="evidence" value="ECO:0007669"/>
    <property type="project" value="UniProtKB-KW"/>
</dbReference>
<feature type="domain" description="Release factor glutamine methyltransferase N-terminal" evidence="1">
    <location>
        <begin position="9"/>
        <end position="73"/>
    </location>
</feature>
<keyword evidence="2" id="KW-0808">Transferase</keyword>
<dbReference type="EMBL" id="AUZY01011187">
    <property type="protein sequence ID" value="EQD35746.1"/>
    <property type="molecule type" value="Genomic_DNA"/>
</dbReference>
<dbReference type="Pfam" id="PF17827">
    <property type="entry name" value="PrmC_N"/>
    <property type="match status" value="1"/>
</dbReference>
<evidence type="ECO:0000259" key="1">
    <source>
        <dbReference type="Pfam" id="PF17827"/>
    </source>
</evidence>
<dbReference type="PANTHER" id="PTHR18895:SF74">
    <property type="entry name" value="MTRF1L RELEASE FACTOR GLUTAMINE METHYLTRANSFERASE"/>
    <property type="match status" value="1"/>
</dbReference>
<dbReference type="GO" id="GO:0036009">
    <property type="term" value="F:protein-glutamine N-methyltransferase activity"/>
    <property type="evidence" value="ECO:0007669"/>
    <property type="project" value="TreeGrafter"/>
</dbReference>